<feature type="compositionally biased region" description="Acidic residues" evidence="1">
    <location>
        <begin position="269"/>
        <end position="286"/>
    </location>
</feature>
<gene>
    <name evidence="3" type="ORF">QYE76_068654</name>
</gene>
<evidence type="ECO:0000313" key="3">
    <source>
        <dbReference type="EMBL" id="KAK1650849.1"/>
    </source>
</evidence>
<protein>
    <recommendedName>
        <fullName evidence="2">Transposase (putative) gypsy type domain-containing protein</fullName>
    </recommendedName>
</protein>
<feature type="region of interest" description="Disordered" evidence="1">
    <location>
        <begin position="238"/>
        <end position="314"/>
    </location>
</feature>
<name>A0AAD8SF84_LOLMU</name>
<proteinExistence type="predicted"/>
<organism evidence="3 4">
    <name type="scientific">Lolium multiflorum</name>
    <name type="common">Italian ryegrass</name>
    <name type="synonym">Lolium perenne subsp. multiflorum</name>
    <dbReference type="NCBI Taxonomy" id="4521"/>
    <lineage>
        <taxon>Eukaryota</taxon>
        <taxon>Viridiplantae</taxon>
        <taxon>Streptophyta</taxon>
        <taxon>Embryophyta</taxon>
        <taxon>Tracheophyta</taxon>
        <taxon>Spermatophyta</taxon>
        <taxon>Magnoliopsida</taxon>
        <taxon>Liliopsida</taxon>
        <taxon>Poales</taxon>
        <taxon>Poaceae</taxon>
        <taxon>BOP clade</taxon>
        <taxon>Pooideae</taxon>
        <taxon>Poodae</taxon>
        <taxon>Poeae</taxon>
        <taxon>Poeae Chloroplast Group 2 (Poeae type)</taxon>
        <taxon>Loliodinae</taxon>
        <taxon>Loliinae</taxon>
        <taxon>Lolium</taxon>
    </lineage>
</organism>
<reference evidence="3" key="1">
    <citation type="submission" date="2023-07" db="EMBL/GenBank/DDBJ databases">
        <title>A chromosome-level genome assembly of Lolium multiflorum.</title>
        <authorList>
            <person name="Chen Y."/>
            <person name="Copetti D."/>
            <person name="Kolliker R."/>
            <person name="Studer B."/>
        </authorList>
    </citation>
    <scope>NUCLEOTIDE SEQUENCE</scope>
    <source>
        <strain evidence="3">02402/16</strain>
        <tissue evidence="3">Leaf</tissue>
    </source>
</reference>
<dbReference type="AlphaFoldDB" id="A0AAD8SF84"/>
<evidence type="ECO:0000313" key="4">
    <source>
        <dbReference type="Proteomes" id="UP001231189"/>
    </source>
</evidence>
<comment type="caution">
    <text evidence="3">The sequence shown here is derived from an EMBL/GenBank/DDBJ whole genome shotgun (WGS) entry which is preliminary data.</text>
</comment>
<dbReference type="EMBL" id="JAUUTY010000004">
    <property type="protein sequence ID" value="KAK1650849.1"/>
    <property type="molecule type" value="Genomic_DNA"/>
</dbReference>
<dbReference type="InterPro" id="IPR007321">
    <property type="entry name" value="Transposase_28"/>
</dbReference>
<keyword evidence="4" id="KW-1185">Reference proteome</keyword>
<sequence length="314" mass="35504">MATKGWTKSKVTKEALIPYISTGIIPEINRERWRVSAVNETEPLPRPGEFVIFMSFLDRGFALPTSDFMRQLLAFYSIKISDLRPHSIQQIALFVAMCECYLGCPPYFPLWVSIFHGGAALVSNSDQSLIPNGGITFQVKFGEAFIDMAHPKKAQEEVVMAMRSAIQELKDTGLTSANMYKCWLARRLIPVRCRGHYMWEYRGQNDCTRSTAAEWTEEDYRKALANFTTATFTTFDAEVQPFSEDKPAPKRWQKISNNLPPLAGKEPPEMIEGEEIDEGEEEDDGDRTELDSEALSQDFGRRTRGSKRGATSSS</sequence>
<dbReference type="Proteomes" id="UP001231189">
    <property type="component" value="Unassembled WGS sequence"/>
</dbReference>
<evidence type="ECO:0000259" key="2">
    <source>
        <dbReference type="Pfam" id="PF04195"/>
    </source>
</evidence>
<accession>A0AAD8SF84</accession>
<dbReference type="Pfam" id="PF04195">
    <property type="entry name" value="Transposase_28"/>
    <property type="match status" value="1"/>
</dbReference>
<evidence type="ECO:0000256" key="1">
    <source>
        <dbReference type="SAM" id="MobiDB-lite"/>
    </source>
</evidence>
<dbReference type="PANTHER" id="PTHR33026:SF7">
    <property type="entry name" value="OS03G0100275 PROTEIN"/>
    <property type="match status" value="1"/>
</dbReference>
<feature type="domain" description="Transposase (putative) gypsy type" evidence="2">
    <location>
        <begin position="51"/>
        <end position="115"/>
    </location>
</feature>
<dbReference type="PANTHER" id="PTHR33026">
    <property type="entry name" value="OS06G0360600 PROTEIN"/>
    <property type="match status" value="1"/>
</dbReference>